<organism evidence="1 2">
    <name type="scientific">Taxus chinensis</name>
    <name type="common">Chinese yew</name>
    <name type="synonym">Taxus wallichiana var. chinensis</name>
    <dbReference type="NCBI Taxonomy" id="29808"/>
    <lineage>
        <taxon>Eukaryota</taxon>
        <taxon>Viridiplantae</taxon>
        <taxon>Streptophyta</taxon>
        <taxon>Embryophyta</taxon>
        <taxon>Tracheophyta</taxon>
        <taxon>Spermatophyta</taxon>
        <taxon>Pinopsida</taxon>
        <taxon>Pinidae</taxon>
        <taxon>Conifers II</taxon>
        <taxon>Cupressales</taxon>
        <taxon>Taxaceae</taxon>
        <taxon>Taxus</taxon>
    </lineage>
</organism>
<accession>A0AA38FZT9</accession>
<evidence type="ECO:0000313" key="2">
    <source>
        <dbReference type="Proteomes" id="UP000824469"/>
    </source>
</evidence>
<dbReference type="AlphaFoldDB" id="A0AA38FZT9"/>
<feature type="non-terminal residue" evidence="1">
    <location>
        <position position="53"/>
    </location>
</feature>
<proteinExistence type="predicted"/>
<feature type="non-terminal residue" evidence="1">
    <location>
        <position position="1"/>
    </location>
</feature>
<evidence type="ECO:0000313" key="1">
    <source>
        <dbReference type="EMBL" id="KAH9313726.1"/>
    </source>
</evidence>
<comment type="caution">
    <text evidence="1">The sequence shown here is derived from an EMBL/GenBank/DDBJ whole genome shotgun (WGS) entry which is preliminary data.</text>
</comment>
<dbReference type="EMBL" id="JAHRHJ020000005">
    <property type="protein sequence ID" value="KAH9313726.1"/>
    <property type="molecule type" value="Genomic_DNA"/>
</dbReference>
<reference evidence="1 2" key="1">
    <citation type="journal article" date="2021" name="Nat. Plants">
        <title>The Taxus genome provides insights into paclitaxel biosynthesis.</title>
        <authorList>
            <person name="Xiong X."/>
            <person name="Gou J."/>
            <person name="Liao Q."/>
            <person name="Li Y."/>
            <person name="Zhou Q."/>
            <person name="Bi G."/>
            <person name="Li C."/>
            <person name="Du R."/>
            <person name="Wang X."/>
            <person name="Sun T."/>
            <person name="Guo L."/>
            <person name="Liang H."/>
            <person name="Lu P."/>
            <person name="Wu Y."/>
            <person name="Zhang Z."/>
            <person name="Ro D.K."/>
            <person name="Shang Y."/>
            <person name="Huang S."/>
            <person name="Yan J."/>
        </authorList>
    </citation>
    <scope>NUCLEOTIDE SEQUENCE [LARGE SCALE GENOMIC DNA]</scope>
    <source>
        <strain evidence="1">Ta-2019</strain>
    </source>
</reference>
<dbReference type="Proteomes" id="UP000824469">
    <property type="component" value="Unassembled WGS sequence"/>
</dbReference>
<protein>
    <submittedName>
        <fullName evidence="1">Uncharacterized protein</fullName>
    </submittedName>
</protein>
<keyword evidence="2" id="KW-1185">Reference proteome</keyword>
<name>A0AA38FZT9_TAXCH</name>
<gene>
    <name evidence="1" type="ORF">KI387_022353</name>
</gene>
<sequence length="53" mass="5651">GLINGMTMEDVKMEGKDGVAVDVVAIVVDEEKKEDEVVGVADILTGKRTSFGR</sequence>